<keyword evidence="1" id="KW-0472">Membrane</keyword>
<dbReference type="RefSeq" id="XP_020071062.1">
    <property type="nucleotide sequence ID" value="XM_020217955.1"/>
</dbReference>
<feature type="transmembrane region" description="Helical" evidence="1">
    <location>
        <begin position="21"/>
        <end position="40"/>
    </location>
</feature>
<dbReference type="Proteomes" id="UP000094389">
    <property type="component" value="Unassembled WGS sequence"/>
</dbReference>
<accession>A0A1E4S3J1</accession>
<keyword evidence="1" id="KW-1133">Transmembrane helix</keyword>
<name>A0A1E4S3J1_CYBJN</name>
<evidence type="ECO:0000313" key="3">
    <source>
        <dbReference type="Proteomes" id="UP000094389"/>
    </source>
</evidence>
<evidence type="ECO:0000313" key="2">
    <source>
        <dbReference type="EMBL" id="ODV74023.1"/>
    </source>
</evidence>
<keyword evidence="1" id="KW-0812">Transmembrane</keyword>
<protein>
    <submittedName>
        <fullName evidence="2">Uncharacterized protein</fullName>
    </submittedName>
</protein>
<dbReference type="GeneID" id="30992351"/>
<keyword evidence="3" id="KW-1185">Reference proteome</keyword>
<proteinExistence type="predicted"/>
<reference evidence="2 3" key="1">
    <citation type="journal article" date="2016" name="Proc. Natl. Acad. Sci. U.S.A.">
        <title>Comparative genomics of biotechnologically important yeasts.</title>
        <authorList>
            <person name="Riley R."/>
            <person name="Haridas S."/>
            <person name="Wolfe K.H."/>
            <person name="Lopes M.R."/>
            <person name="Hittinger C.T."/>
            <person name="Goeker M."/>
            <person name="Salamov A.A."/>
            <person name="Wisecaver J.H."/>
            <person name="Long T.M."/>
            <person name="Calvey C.H."/>
            <person name="Aerts A.L."/>
            <person name="Barry K.W."/>
            <person name="Choi C."/>
            <person name="Clum A."/>
            <person name="Coughlan A.Y."/>
            <person name="Deshpande S."/>
            <person name="Douglass A.P."/>
            <person name="Hanson S.J."/>
            <person name="Klenk H.-P."/>
            <person name="LaButti K.M."/>
            <person name="Lapidus A."/>
            <person name="Lindquist E.A."/>
            <person name="Lipzen A.M."/>
            <person name="Meier-Kolthoff J.P."/>
            <person name="Ohm R.A."/>
            <person name="Otillar R.P."/>
            <person name="Pangilinan J.L."/>
            <person name="Peng Y."/>
            <person name="Rokas A."/>
            <person name="Rosa C.A."/>
            <person name="Scheuner C."/>
            <person name="Sibirny A.A."/>
            <person name="Slot J.C."/>
            <person name="Stielow J.B."/>
            <person name="Sun H."/>
            <person name="Kurtzman C.P."/>
            <person name="Blackwell M."/>
            <person name="Grigoriev I.V."/>
            <person name="Jeffries T.W."/>
        </authorList>
    </citation>
    <scope>NUCLEOTIDE SEQUENCE [LARGE SCALE GENOMIC DNA]</scope>
    <source>
        <strain evidence="3">ATCC 18201 / CBS 1600 / BCRC 20928 / JCM 3617 / NBRC 0987 / NRRL Y-1542</strain>
    </source>
</reference>
<dbReference type="AlphaFoldDB" id="A0A1E4S3J1"/>
<sequence length="65" mass="7405">MQASRINFGNFRYTQAPRRSVQPVFMLAYVSLGLTLPFLLPLKQHFDGVKVSTNSRLAHTTLVRI</sequence>
<gene>
    <name evidence="2" type="ORF">CYBJADRAFT_81773</name>
</gene>
<organism evidence="2 3">
    <name type="scientific">Cyberlindnera jadinii (strain ATCC 18201 / CBS 1600 / BCRC 20928 / JCM 3617 / NBRC 0987 / NRRL Y-1542)</name>
    <name type="common">Torula yeast</name>
    <name type="synonym">Candida utilis</name>
    <dbReference type="NCBI Taxonomy" id="983966"/>
    <lineage>
        <taxon>Eukaryota</taxon>
        <taxon>Fungi</taxon>
        <taxon>Dikarya</taxon>
        <taxon>Ascomycota</taxon>
        <taxon>Saccharomycotina</taxon>
        <taxon>Saccharomycetes</taxon>
        <taxon>Phaffomycetales</taxon>
        <taxon>Phaffomycetaceae</taxon>
        <taxon>Cyberlindnera</taxon>
    </lineage>
</organism>
<dbReference type="EMBL" id="KV453929">
    <property type="protein sequence ID" value="ODV74023.1"/>
    <property type="molecule type" value="Genomic_DNA"/>
</dbReference>
<evidence type="ECO:0000256" key="1">
    <source>
        <dbReference type="SAM" id="Phobius"/>
    </source>
</evidence>